<reference evidence="1" key="1">
    <citation type="submission" date="2021-08" db="EMBL/GenBank/DDBJ databases">
        <title>The first chromosome-level gecko genome reveals the dynamic sex chromosomes of Neotropical dwarf geckos (Sphaerodactylidae: Sphaerodactylus).</title>
        <authorList>
            <person name="Pinto B.J."/>
            <person name="Keating S.E."/>
            <person name="Gamble T."/>
        </authorList>
    </citation>
    <scope>NUCLEOTIDE SEQUENCE</scope>
    <source>
        <strain evidence="1">TG3544</strain>
    </source>
</reference>
<accession>A0ACB8FS41</accession>
<proteinExistence type="predicted"/>
<evidence type="ECO:0000313" key="2">
    <source>
        <dbReference type="Proteomes" id="UP000827872"/>
    </source>
</evidence>
<dbReference type="Proteomes" id="UP000827872">
    <property type="component" value="Linkage Group LG06"/>
</dbReference>
<keyword evidence="2" id="KW-1185">Reference proteome</keyword>
<evidence type="ECO:0000313" key="1">
    <source>
        <dbReference type="EMBL" id="KAH8008110.1"/>
    </source>
</evidence>
<sequence>MHMCERNPRLKETLAQEETGKPFQSMNKRVLLKFAIFRITIREFIYKAGAGGRFDIRETLCPGRCAYQPQERDDNGDNKVLEEKRQEC</sequence>
<comment type="caution">
    <text evidence="1">The sequence shown here is derived from an EMBL/GenBank/DDBJ whole genome shotgun (WGS) entry which is preliminary data.</text>
</comment>
<organism evidence="1 2">
    <name type="scientific">Sphaerodactylus townsendi</name>
    <dbReference type="NCBI Taxonomy" id="933632"/>
    <lineage>
        <taxon>Eukaryota</taxon>
        <taxon>Metazoa</taxon>
        <taxon>Chordata</taxon>
        <taxon>Craniata</taxon>
        <taxon>Vertebrata</taxon>
        <taxon>Euteleostomi</taxon>
        <taxon>Lepidosauria</taxon>
        <taxon>Squamata</taxon>
        <taxon>Bifurcata</taxon>
        <taxon>Gekkota</taxon>
        <taxon>Sphaerodactylidae</taxon>
        <taxon>Sphaerodactylus</taxon>
    </lineage>
</organism>
<dbReference type="EMBL" id="CM037619">
    <property type="protein sequence ID" value="KAH8008110.1"/>
    <property type="molecule type" value="Genomic_DNA"/>
</dbReference>
<protein>
    <submittedName>
        <fullName evidence="1">Uncharacterized protein</fullName>
    </submittedName>
</protein>
<name>A0ACB8FS41_9SAUR</name>
<gene>
    <name evidence="1" type="ORF">K3G42_027911</name>
</gene>